<organism evidence="7 8">
    <name type="scientific">Kluyveromyces dobzhanskii CBS 2104</name>
    <dbReference type="NCBI Taxonomy" id="1427455"/>
    <lineage>
        <taxon>Eukaryota</taxon>
        <taxon>Fungi</taxon>
        <taxon>Dikarya</taxon>
        <taxon>Ascomycota</taxon>
        <taxon>Saccharomycotina</taxon>
        <taxon>Saccharomycetes</taxon>
        <taxon>Saccharomycetales</taxon>
        <taxon>Saccharomycetaceae</taxon>
        <taxon>Kluyveromyces</taxon>
    </lineage>
</organism>
<dbReference type="GO" id="GO:0000467">
    <property type="term" value="P:exonucleolytic trimming to generate mature 3'-end of 5.8S rRNA from tricistronic rRNA transcript (SSU-rRNA, 5.8S rRNA, LSU-rRNA)"/>
    <property type="evidence" value="ECO:0007669"/>
    <property type="project" value="TreeGrafter"/>
</dbReference>
<dbReference type="FunFam" id="2.40.50.140:FF:000127">
    <property type="entry name" value="Exosome complex component RRP40"/>
    <property type="match status" value="1"/>
</dbReference>
<dbReference type="Pfam" id="PF18311">
    <property type="entry name" value="Rrp40_N"/>
    <property type="match status" value="1"/>
</dbReference>
<dbReference type="InterPro" id="IPR049469">
    <property type="entry name" value="RRP40_KH-I"/>
</dbReference>
<sequence>MSKLLLPGDVITAEEFRAQQISAGPGIYCDPVSQEIKATHAGLEIVTQTKKGTSVYVDYNSKRYVPAVGDFVIGLIVGSFGDSYRVQLSNFSNPVTLSFMAFPNASKKNRPTLQSGDLCYARVCSAYKELEAEIECMDSTKGQDAGFGHLEDGMTIEVSLAYARELLFNESYPLLNILGNLVEFEVAIGVNGIVWIKTNDVRTTLACYKSILACQDISPTQFEKTVKLIFNNTLKSADEQ</sequence>
<evidence type="ECO:0000256" key="2">
    <source>
        <dbReference type="ARBA" id="ARBA00022490"/>
    </source>
</evidence>
<keyword evidence="3" id="KW-0271">Exosome</keyword>
<dbReference type="InterPro" id="IPR036612">
    <property type="entry name" value="KH_dom_type_1_sf"/>
</dbReference>
<dbReference type="Pfam" id="PF15985">
    <property type="entry name" value="KH_6"/>
    <property type="match status" value="1"/>
</dbReference>
<dbReference type="PANTHER" id="PTHR21321:SF1">
    <property type="entry name" value="EXOSOME COMPLEX COMPONENT RRP40"/>
    <property type="match status" value="1"/>
</dbReference>
<evidence type="ECO:0000313" key="7">
    <source>
        <dbReference type="EMBL" id="CDO94189.1"/>
    </source>
</evidence>
<evidence type="ECO:0000256" key="1">
    <source>
        <dbReference type="ARBA" id="ARBA00004123"/>
    </source>
</evidence>
<evidence type="ECO:0000313" key="8">
    <source>
        <dbReference type="Proteomes" id="UP000031516"/>
    </source>
</evidence>
<dbReference type="InterPro" id="IPR012340">
    <property type="entry name" value="NA-bd_OB-fold"/>
</dbReference>
<dbReference type="EMBL" id="CCBQ010000037">
    <property type="protein sequence ID" value="CDO94189.1"/>
    <property type="molecule type" value="Genomic_DNA"/>
</dbReference>
<accession>A0A0A8L7M8</accession>
<dbReference type="InterPro" id="IPR026699">
    <property type="entry name" value="Exosome_RNA_bind1/RRP40/RRP4"/>
</dbReference>
<keyword evidence="8" id="KW-1185">Reference proteome</keyword>
<feature type="domain" description="K Homology" evidence="5">
    <location>
        <begin position="153"/>
        <end position="201"/>
    </location>
</feature>
<dbReference type="GO" id="GO:0003723">
    <property type="term" value="F:RNA binding"/>
    <property type="evidence" value="ECO:0007669"/>
    <property type="project" value="UniProtKB-KW"/>
</dbReference>
<feature type="domain" description="Exosome complex exonuclease Rrp40 N-terminal" evidence="6">
    <location>
        <begin position="24"/>
        <end position="63"/>
    </location>
</feature>
<reference evidence="7 8" key="1">
    <citation type="submission" date="2014-03" db="EMBL/GenBank/DDBJ databases">
        <title>The genome of Kluyveromyces dobzhanskii.</title>
        <authorList>
            <person name="Nystedt B."/>
            <person name="Astrom S."/>
        </authorList>
    </citation>
    <scope>NUCLEOTIDE SEQUENCE [LARGE SCALE GENOMIC DNA]</scope>
    <source>
        <strain evidence="7 8">CBS 2104</strain>
    </source>
</reference>
<proteinExistence type="predicted"/>
<dbReference type="Gene3D" id="2.40.50.140">
    <property type="entry name" value="Nucleic acid-binding proteins"/>
    <property type="match status" value="1"/>
</dbReference>
<evidence type="ECO:0000259" key="5">
    <source>
        <dbReference type="Pfam" id="PF15985"/>
    </source>
</evidence>
<keyword evidence="2" id="KW-0963">Cytoplasm</keyword>
<protein>
    <submittedName>
        <fullName evidence="7">WGS project CCBQ000000000 data, contig 00106</fullName>
    </submittedName>
</protein>
<dbReference type="AlphaFoldDB" id="A0A0A8L7M8"/>
<evidence type="ECO:0000259" key="6">
    <source>
        <dbReference type="Pfam" id="PF18311"/>
    </source>
</evidence>
<dbReference type="PANTHER" id="PTHR21321">
    <property type="entry name" value="PNAS-3 RELATED"/>
    <property type="match status" value="1"/>
</dbReference>
<dbReference type="OrthoDB" id="340500at2759"/>
<dbReference type="Gene3D" id="3.30.1370.10">
    <property type="entry name" value="K Homology domain, type 1"/>
    <property type="match status" value="1"/>
</dbReference>
<dbReference type="GO" id="GO:0034475">
    <property type="term" value="P:U4 snRNA 3'-end processing"/>
    <property type="evidence" value="ECO:0007669"/>
    <property type="project" value="TreeGrafter"/>
</dbReference>
<dbReference type="GO" id="GO:0000177">
    <property type="term" value="C:cytoplasmic exosome (RNase complex)"/>
    <property type="evidence" value="ECO:0007669"/>
    <property type="project" value="TreeGrafter"/>
</dbReference>
<comment type="subcellular location">
    <subcellularLocation>
        <location evidence="1">Nucleus</location>
    </subcellularLocation>
</comment>
<dbReference type="GO" id="GO:0071034">
    <property type="term" value="P:CUT catabolic process"/>
    <property type="evidence" value="ECO:0007669"/>
    <property type="project" value="TreeGrafter"/>
</dbReference>
<dbReference type="CDD" id="cd22526">
    <property type="entry name" value="KH-I_Rrp40"/>
    <property type="match status" value="1"/>
</dbReference>
<gene>
    <name evidence="7" type="ORF">KLDO_g2467</name>
</gene>
<dbReference type="SUPFAM" id="SSF54791">
    <property type="entry name" value="Eukaryotic type KH-domain (KH-domain type I)"/>
    <property type="match status" value="1"/>
</dbReference>
<keyword evidence="4" id="KW-0694">RNA-binding</keyword>
<dbReference type="GO" id="GO:0071038">
    <property type="term" value="P:TRAMP-dependent tRNA surveillance pathway"/>
    <property type="evidence" value="ECO:0007669"/>
    <property type="project" value="TreeGrafter"/>
</dbReference>
<evidence type="ECO:0000256" key="3">
    <source>
        <dbReference type="ARBA" id="ARBA00022835"/>
    </source>
</evidence>
<dbReference type="GO" id="GO:0071051">
    <property type="term" value="P:poly(A)-dependent snoRNA 3'-end processing"/>
    <property type="evidence" value="ECO:0007669"/>
    <property type="project" value="TreeGrafter"/>
</dbReference>
<dbReference type="InterPro" id="IPR041054">
    <property type="entry name" value="Rrp40_N_euk"/>
</dbReference>
<name>A0A0A8L7M8_9SACH</name>
<dbReference type="Pfam" id="PF21262">
    <property type="entry name" value="RRP40_S1"/>
    <property type="match status" value="1"/>
</dbReference>
<comment type="caution">
    <text evidence="7">The sequence shown here is derived from an EMBL/GenBank/DDBJ whole genome shotgun (WGS) entry which is preliminary data.</text>
</comment>
<dbReference type="Gene3D" id="2.40.50.100">
    <property type="match status" value="1"/>
</dbReference>
<evidence type="ECO:0000256" key="4">
    <source>
        <dbReference type="ARBA" id="ARBA00022884"/>
    </source>
</evidence>
<dbReference type="SUPFAM" id="SSF50249">
    <property type="entry name" value="Nucleic acid-binding proteins"/>
    <property type="match status" value="1"/>
</dbReference>
<dbReference type="Proteomes" id="UP000031516">
    <property type="component" value="Unassembled WGS sequence"/>
</dbReference>
<dbReference type="InterPro" id="IPR004088">
    <property type="entry name" value="KH_dom_type_1"/>
</dbReference>
<dbReference type="GO" id="GO:0071035">
    <property type="term" value="P:nuclear polyadenylation-dependent rRNA catabolic process"/>
    <property type="evidence" value="ECO:0007669"/>
    <property type="project" value="TreeGrafter"/>
</dbReference>
<dbReference type="GO" id="GO:0000176">
    <property type="term" value="C:nuclear exosome (RNase complex)"/>
    <property type="evidence" value="ECO:0007669"/>
    <property type="project" value="TreeGrafter"/>
</dbReference>